<organism evidence="4">
    <name type="scientific">Dissoconium aciculare CBS 342.82</name>
    <dbReference type="NCBI Taxonomy" id="1314786"/>
    <lineage>
        <taxon>Eukaryota</taxon>
        <taxon>Fungi</taxon>
        <taxon>Dikarya</taxon>
        <taxon>Ascomycota</taxon>
        <taxon>Pezizomycotina</taxon>
        <taxon>Dothideomycetes</taxon>
        <taxon>Dothideomycetidae</taxon>
        <taxon>Mycosphaerellales</taxon>
        <taxon>Dissoconiaceae</taxon>
        <taxon>Dissoconium</taxon>
    </lineage>
</organism>
<dbReference type="RefSeq" id="XP_033457015.1">
    <property type="nucleotide sequence ID" value="XM_033608781.1"/>
</dbReference>
<feature type="region of interest" description="Disordered" evidence="1">
    <location>
        <begin position="1"/>
        <end position="21"/>
    </location>
</feature>
<proteinExistence type="predicted"/>
<accession>A0A6J3LXF6</accession>
<reference evidence="4" key="3">
    <citation type="submission" date="2025-08" db="UniProtKB">
        <authorList>
            <consortium name="RefSeq"/>
        </authorList>
    </citation>
    <scope>IDENTIFICATION</scope>
    <source>
        <strain evidence="4">CBS 342.82</strain>
    </source>
</reference>
<dbReference type="Proteomes" id="UP000504637">
    <property type="component" value="Unplaced"/>
</dbReference>
<dbReference type="InterPro" id="IPR045518">
    <property type="entry name" value="2EXR"/>
</dbReference>
<name>A0A6J3LXF6_9PEZI</name>
<feature type="region of interest" description="Disordered" evidence="1">
    <location>
        <begin position="291"/>
        <end position="317"/>
    </location>
</feature>
<evidence type="ECO:0000259" key="2">
    <source>
        <dbReference type="Pfam" id="PF20150"/>
    </source>
</evidence>
<dbReference type="GeneID" id="54366581"/>
<reference evidence="4" key="2">
    <citation type="submission" date="2020-04" db="EMBL/GenBank/DDBJ databases">
        <authorList>
            <consortium name="NCBI Genome Project"/>
        </authorList>
    </citation>
    <scope>NUCLEOTIDE SEQUENCE</scope>
    <source>
        <strain evidence="4">CBS 342.82</strain>
    </source>
</reference>
<feature type="compositionally biased region" description="Basic and acidic residues" evidence="1">
    <location>
        <begin position="305"/>
        <end position="317"/>
    </location>
</feature>
<evidence type="ECO:0000313" key="4">
    <source>
        <dbReference type="RefSeq" id="XP_033457015.1"/>
    </source>
</evidence>
<dbReference type="PANTHER" id="PTHR35910:SF1">
    <property type="entry name" value="2EXR DOMAIN-CONTAINING PROTEIN"/>
    <property type="match status" value="1"/>
</dbReference>
<dbReference type="AlphaFoldDB" id="A0A6J3LXF6"/>
<sequence>MAPSKEHPDLGANSRGSKVPRFSDMLGLERHMAHSRMARFSERRRRHNCPSAHMLREESSVEDVLLRLLAAQRCPISWLESPIRTTMFEPFSRLPTELRIHIWELTVFPRLVHIATRTSPGNPPAVEVICVKSNTACPAVMQACRESRNNARYQKAFTYGSEPRYIWINFEYDMINCHWDEFDRYSFRDHRADVRRLRVITTDEASLWLYSLQSEDARRNSRRGINNLIHKDLPSIQEVHIFDAGRRLKAIIYSSASWVDFTVPVGSIKSKGLDTGIIVIDAKFYRNQEEPAKDFPSLDSDGNEDGGKDVERTIRDMTPPSERHLVRLRVGESISGIWS</sequence>
<keyword evidence="3" id="KW-1185">Reference proteome</keyword>
<dbReference type="OrthoDB" id="3473305at2759"/>
<reference evidence="4" key="1">
    <citation type="submission" date="2020-01" db="EMBL/GenBank/DDBJ databases">
        <authorList>
            <consortium name="DOE Joint Genome Institute"/>
            <person name="Haridas S."/>
            <person name="Albert R."/>
            <person name="Binder M."/>
            <person name="Bloem J."/>
            <person name="Labutti K."/>
            <person name="Salamov A."/>
            <person name="Andreopoulos B."/>
            <person name="Baker S.E."/>
            <person name="Barry K."/>
            <person name="Bills G."/>
            <person name="Bluhm B.H."/>
            <person name="Cannon C."/>
            <person name="Castanera R."/>
            <person name="Culley D.E."/>
            <person name="Daum C."/>
            <person name="Ezra D."/>
            <person name="Gonzalez J.B."/>
            <person name="Henrissat B."/>
            <person name="Kuo A."/>
            <person name="Liang C."/>
            <person name="Lipzen A."/>
            <person name="Lutzoni F."/>
            <person name="Magnuson J."/>
            <person name="Mondo S."/>
            <person name="Nolan M."/>
            <person name="Ohm R."/>
            <person name="Pangilinan J."/>
            <person name="Park H.-J."/>
            <person name="Ramirez L."/>
            <person name="Alfaro M."/>
            <person name="Sun H."/>
            <person name="Tritt A."/>
            <person name="Yoshinaga Y."/>
            <person name="Zwiers L.-H."/>
            <person name="Turgeon B.G."/>
            <person name="Goodwin S.B."/>
            <person name="Spatafora J.W."/>
            <person name="Crous P.W."/>
            <person name="Grigoriev I.V."/>
        </authorList>
    </citation>
    <scope>NUCLEOTIDE SEQUENCE</scope>
    <source>
        <strain evidence="4">CBS 342.82</strain>
    </source>
</reference>
<feature type="domain" description="2EXR" evidence="2">
    <location>
        <begin position="88"/>
        <end position="175"/>
    </location>
</feature>
<protein>
    <recommendedName>
        <fullName evidence="2">2EXR domain-containing protein</fullName>
    </recommendedName>
</protein>
<gene>
    <name evidence="4" type="ORF">K489DRAFT_63200</name>
</gene>
<dbReference type="Pfam" id="PF20150">
    <property type="entry name" value="2EXR"/>
    <property type="match status" value="1"/>
</dbReference>
<dbReference type="PANTHER" id="PTHR35910">
    <property type="entry name" value="2EXR DOMAIN-CONTAINING PROTEIN"/>
    <property type="match status" value="1"/>
</dbReference>
<evidence type="ECO:0000313" key="3">
    <source>
        <dbReference type="Proteomes" id="UP000504637"/>
    </source>
</evidence>
<evidence type="ECO:0000256" key="1">
    <source>
        <dbReference type="SAM" id="MobiDB-lite"/>
    </source>
</evidence>